<dbReference type="RefSeq" id="XP_016252100.1">
    <property type="nucleotide sequence ID" value="XM_016390198.1"/>
</dbReference>
<dbReference type="Pfam" id="PF26616">
    <property type="entry name" value="CorA-like"/>
    <property type="match status" value="1"/>
</dbReference>
<dbReference type="AlphaFoldDB" id="A0A0D2D827"/>
<dbReference type="EMBL" id="KN847041">
    <property type="protein sequence ID" value="KIW31884.1"/>
    <property type="molecule type" value="Genomic_DNA"/>
</dbReference>
<feature type="coiled-coil region" evidence="1">
    <location>
        <begin position="394"/>
        <end position="428"/>
    </location>
</feature>
<keyword evidence="5" id="KW-1185">Reference proteome</keyword>
<sequence length="536" mass="61917">MRQPNLIRMGAYRNLATDQLFEETTGSLFLPKDDPASRLETYASLDSTVESDWQEVSSLSNVDPLPLGVFIEKALVKPVGDASADIGHPEKVTLRGRDALREYLSESRRTCIFFIRKRNSYAALSISSEFFGHLCEEISIPRMFRDYILYFGRRLYEVEIAPPPFSLEASITVKSPEWEAMGVIRFMEDNGKVNVLNPSERWSIRQTALFSRLDRQRSRAVWVFVSLSRSTEALLDDVWASAEHQMQFPWWTLHTFYFYAACNWRPYVVALMHEVERHEMGLLGSSPDNSGPVPLPEAEERQALLILEKKISTAKLAIQSTRADVEFLQAELQSHQWEAPEAMPTNLQSWRRRFAEIVRHLNVNLMRLEDIHSRLQNLTALQSSFLELNSSYALQGLTQESKRENETMRKLNERMADLAEKNAEEAVTVTVLAILTMVYLPFTVVSNFFSTSFVGTASGHIFLTRDSWILFVVSIPLTFLTIYAWRAWTQIKVKRRYPFWWALLGLKQAQRPSKDYHIDTFSNYDRQTFHRIGNSL</sequence>
<evidence type="ECO:0000313" key="4">
    <source>
        <dbReference type="EMBL" id="KIW31884.1"/>
    </source>
</evidence>
<dbReference type="InterPro" id="IPR058257">
    <property type="entry name" value="CorA-like_dom"/>
</dbReference>
<protein>
    <recommendedName>
        <fullName evidence="3">CorA-like transporter domain-containing protein</fullName>
    </recommendedName>
</protein>
<feature type="domain" description="CorA-like transporter" evidence="3">
    <location>
        <begin position="94"/>
        <end position="238"/>
    </location>
</feature>
<gene>
    <name evidence="4" type="ORF">PV07_03472</name>
</gene>
<keyword evidence="1" id="KW-0175">Coiled coil</keyword>
<keyword evidence="2" id="KW-0812">Transmembrane</keyword>
<dbReference type="STRING" id="569365.A0A0D2D827"/>
<reference evidence="4 5" key="1">
    <citation type="submission" date="2015-01" db="EMBL/GenBank/DDBJ databases">
        <title>The Genome Sequence of Cladophialophora immunda CBS83496.</title>
        <authorList>
            <consortium name="The Broad Institute Genomics Platform"/>
            <person name="Cuomo C."/>
            <person name="de Hoog S."/>
            <person name="Gorbushina A."/>
            <person name="Stielow B."/>
            <person name="Teixiera M."/>
            <person name="Abouelleil A."/>
            <person name="Chapman S.B."/>
            <person name="Priest M."/>
            <person name="Young S.K."/>
            <person name="Wortman J."/>
            <person name="Nusbaum C."/>
            <person name="Birren B."/>
        </authorList>
    </citation>
    <scope>NUCLEOTIDE SEQUENCE [LARGE SCALE GENOMIC DNA]</scope>
    <source>
        <strain evidence="4 5">CBS 83496</strain>
    </source>
</reference>
<keyword evidence="2" id="KW-0472">Membrane</keyword>
<dbReference type="HOGENOM" id="CLU_029947_1_0_1"/>
<organism evidence="4 5">
    <name type="scientific">Cladophialophora immunda</name>
    <dbReference type="NCBI Taxonomy" id="569365"/>
    <lineage>
        <taxon>Eukaryota</taxon>
        <taxon>Fungi</taxon>
        <taxon>Dikarya</taxon>
        <taxon>Ascomycota</taxon>
        <taxon>Pezizomycotina</taxon>
        <taxon>Eurotiomycetes</taxon>
        <taxon>Chaetothyriomycetidae</taxon>
        <taxon>Chaetothyriales</taxon>
        <taxon>Herpotrichiellaceae</taxon>
        <taxon>Cladophialophora</taxon>
    </lineage>
</organism>
<name>A0A0D2D827_9EURO</name>
<keyword evidence="2" id="KW-1133">Transmembrane helix</keyword>
<dbReference type="GeneID" id="27342666"/>
<evidence type="ECO:0000256" key="1">
    <source>
        <dbReference type="SAM" id="Coils"/>
    </source>
</evidence>
<proteinExistence type="predicted"/>
<evidence type="ECO:0000259" key="3">
    <source>
        <dbReference type="Pfam" id="PF26616"/>
    </source>
</evidence>
<accession>A0A0D2D827</accession>
<dbReference type="Proteomes" id="UP000054466">
    <property type="component" value="Unassembled WGS sequence"/>
</dbReference>
<evidence type="ECO:0000313" key="5">
    <source>
        <dbReference type="Proteomes" id="UP000054466"/>
    </source>
</evidence>
<feature type="transmembrane region" description="Helical" evidence="2">
    <location>
        <begin position="426"/>
        <end position="448"/>
    </location>
</feature>
<feature type="transmembrane region" description="Helical" evidence="2">
    <location>
        <begin position="468"/>
        <end position="488"/>
    </location>
</feature>
<dbReference type="VEuPathDB" id="FungiDB:PV07_03472"/>
<evidence type="ECO:0000256" key="2">
    <source>
        <dbReference type="SAM" id="Phobius"/>
    </source>
</evidence>
<dbReference type="OrthoDB" id="4153890at2759"/>